<evidence type="ECO:0000256" key="4">
    <source>
        <dbReference type="ARBA" id="ARBA00022989"/>
    </source>
</evidence>
<keyword evidence="3 6" id="KW-0812">Transmembrane</keyword>
<evidence type="ECO:0000313" key="9">
    <source>
        <dbReference type="Proteomes" id="UP001461498"/>
    </source>
</evidence>
<evidence type="ECO:0000259" key="7">
    <source>
        <dbReference type="Pfam" id="PF15982"/>
    </source>
</evidence>
<comment type="caution">
    <text evidence="8">The sequence shown here is derived from an EMBL/GenBank/DDBJ whole genome shotgun (WGS) entry which is preliminary data.</text>
</comment>
<protein>
    <recommendedName>
        <fullName evidence="7">Transmembrane protein 135 N-terminal domain-containing protein</fullName>
    </recommendedName>
</protein>
<dbReference type="AlphaFoldDB" id="A0AAW1D7Y1"/>
<keyword evidence="9" id="KW-1185">Reference proteome</keyword>
<name>A0AAW1D7Y1_9HEMI</name>
<evidence type="ECO:0000256" key="2">
    <source>
        <dbReference type="ARBA" id="ARBA00008924"/>
    </source>
</evidence>
<gene>
    <name evidence="8" type="ORF">O3M35_009182</name>
</gene>
<feature type="transmembrane region" description="Helical" evidence="6">
    <location>
        <begin position="151"/>
        <end position="171"/>
    </location>
</feature>
<dbReference type="PANTHER" id="PTHR12459:SF15">
    <property type="entry name" value="TRANSMEMBRANE PROTEIN 135"/>
    <property type="match status" value="1"/>
</dbReference>
<dbReference type="InterPro" id="IPR031926">
    <property type="entry name" value="TMEM135_N"/>
</dbReference>
<dbReference type="InterPro" id="IPR026749">
    <property type="entry name" value="Tmem135"/>
</dbReference>
<comment type="subcellular location">
    <subcellularLocation>
        <location evidence="1">Endomembrane system</location>
        <topology evidence="1">Multi-pass membrane protein</topology>
    </subcellularLocation>
</comment>
<dbReference type="PANTHER" id="PTHR12459">
    <property type="entry name" value="TRANSMEMBRANE PROTEIN 135-RELATED"/>
    <property type="match status" value="1"/>
</dbReference>
<accession>A0AAW1D7Y1</accession>
<sequence length="447" mass="51504">MIFSKCQSIDATCNEYVHPWSESCVGATLPLIIPCLKESFRIYSIAYSVALLLKGRVPTEKDLKNTFLGIIQSCIFLTSHGVGYSSACCLIRKVMGYYNFYTISFLPSFLSSIISILIERPSRRALLSLYVTNVASETVFRMAVARKLVKPIPFGEVFIFAVAVGNLLYFYKAHGLPKDPVYSFLRFLVGPYEEKGYIKPDHNDLFNDKKESKLRKYHFCKYIYRLSDWYQRKLLKLKSLTLHSSCPHYYSCLYYVLSGGVEKFIKGYILQLIIKVIINFKRIVKRPSLLIEIPLKRESVNLAIFVGIFTSVFRTVSCALRRFLDHDSNYSALPAGFLAGLSFYFYRDNTIALYFMWKTFQICYNLASEKGYVPELPWAPVFLHAFSTAILFHVAIVEPTNLRPSYWNFLQDMSGEWIAKMDRKCIDVFGLESSKSLDIVLARTKKR</sequence>
<feature type="transmembrane region" description="Helical" evidence="6">
    <location>
        <begin position="300"/>
        <end position="324"/>
    </location>
</feature>
<dbReference type="EMBL" id="JAPXFL010000006">
    <property type="protein sequence ID" value="KAK9505032.1"/>
    <property type="molecule type" value="Genomic_DNA"/>
</dbReference>
<dbReference type="Proteomes" id="UP001461498">
    <property type="component" value="Unassembled WGS sequence"/>
</dbReference>
<dbReference type="GO" id="GO:0012505">
    <property type="term" value="C:endomembrane system"/>
    <property type="evidence" value="ECO:0007669"/>
    <property type="project" value="UniProtKB-SubCell"/>
</dbReference>
<reference evidence="8 9" key="1">
    <citation type="submission" date="2022-12" db="EMBL/GenBank/DDBJ databases">
        <title>Chromosome-level genome assembly of true bugs.</title>
        <authorList>
            <person name="Ma L."/>
            <person name="Li H."/>
        </authorList>
    </citation>
    <scope>NUCLEOTIDE SEQUENCE [LARGE SCALE GENOMIC DNA]</scope>
    <source>
        <strain evidence="8">Lab_2022b</strain>
    </source>
</reference>
<evidence type="ECO:0000256" key="6">
    <source>
        <dbReference type="SAM" id="Phobius"/>
    </source>
</evidence>
<feature type="domain" description="Transmembrane protein 135 N-terminal" evidence="7">
    <location>
        <begin position="12"/>
        <end position="144"/>
    </location>
</feature>
<evidence type="ECO:0000313" key="8">
    <source>
        <dbReference type="EMBL" id="KAK9505032.1"/>
    </source>
</evidence>
<organism evidence="8 9">
    <name type="scientific">Rhynocoris fuscipes</name>
    <dbReference type="NCBI Taxonomy" id="488301"/>
    <lineage>
        <taxon>Eukaryota</taxon>
        <taxon>Metazoa</taxon>
        <taxon>Ecdysozoa</taxon>
        <taxon>Arthropoda</taxon>
        <taxon>Hexapoda</taxon>
        <taxon>Insecta</taxon>
        <taxon>Pterygota</taxon>
        <taxon>Neoptera</taxon>
        <taxon>Paraneoptera</taxon>
        <taxon>Hemiptera</taxon>
        <taxon>Heteroptera</taxon>
        <taxon>Panheteroptera</taxon>
        <taxon>Cimicomorpha</taxon>
        <taxon>Reduviidae</taxon>
        <taxon>Harpactorinae</taxon>
        <taxon>Harpactorini</taxon>
        <taxon>Rhynocoris</taxon>
    </lineage>
</organism>
<evidence type="ECO:0000256" key="1">
    <source>
        <dbReference type="ARBA" id="ARBA00004127"/>
    </source>
</evidence>
<keyword evidence="4 6" id="KW-1133">Transmembrane helix</keyword>
<evidence type="ECO:0000256" key="3">
    <source>
        <dbReference type="ARBA" id="ARBA00022692"/>
    </source>
</evidence>
<feature type="transmembrane region" description="Helical" evidence="6">
    <location>
        <begin position="330"/>
        <end position="346"/>
    </location>
</feature>
<dbReference type="Pfam" id="PF15982">
    <property type="entry name" value="TMEM135_C_rich"/>
    <property type="match status" value="1"/>
</dbReference>
<comment type="similarity">
    <text evidence="2">Belongs to the TMEM135 family.</text>
</comment>
<evidence type="ECO:0000256" key="5">
    <source>
        <dbReference type="ARBA" id="ARBA00023136"/>
    </source>
</evidence>
<keyword evidence="5 6" id="KW-0472">Membrane</keyword>
<feature type="transmembrane region" description="Helical" evidence="6">
    <location>
        <begin position="98"/>
        <end position="118"/>
    </location>
</feature>
<proteinExistence type="inferred from homology"/>